<protein>
    <submittedName>
        <fullName evidence="1">Uncharacterized protein</fullName>
    </submittedName>
</protein>
<proteinExistence type="predicted"/>
<dbReference type="Proteomes" id="UP001319200">
    <property type="component" value="Unassembled WGS sequence"/>
</dbReference>
<reference evidence="1 2" key="1">
    <citation type="submission" date="2021-05" db="EMBL/GenBank/DDBJ databases">
        <title>A Polyphasic approach of four new species of the genus Ohtaekwangia: Ohtaekwangia histidinii sp. nov., Ohtaekwangia cretensis sp. nov., Ohtaekwangia indiensis sp. nov., Ohtaekwangia reichenbachii sp. nov. from diverse environment.</title>
        <authorList>
            <person name="Octaviana S."/>
        </authorList>
    </citation>
    <scope>NUCLEOTIDE SEQUENCE [LARGE SCALE GENOMIC DNA]</scope>
    <source>
        <strain evidence="1 2">PWU4</strain>
    </source>
</reference>
<evidence type="ECO:0000313" key="2">
    <source>
        <dbReference type="Proteomes" id="UP001319200"/>
    </source>
</evidence>
<dbReference type="RefSeq" id="WP_254162155.1">
    <property type="nucleotide sequence ID" value="NZ_JAHESF010000006.1"/>
</dbReference>
<dbReference type="EMBL" id="JAHESF010000006">
    <property type="protein sequence ID" value="MBT1696748.1"/>
    <property type="molecule type" value="Genomic_DNA"/>
</dbReference>
<sequence length="144" mass="16765">MRVSHEESGIFYDILEEKGNFRLIDSSTNRSYNFKEAYEALWATIELMRNLSFDILAEMQLQEIMKRSHVSLSSIPRSVLQVLKKEKISRTHYDQIFLRLLSQYRSGIQAIAFSNKTNFIIDHEVMFLLRKFSGLSLSVPAARA</sequence>
<comment type="caution">
    <text evidence="1">The sequence shown here is derived from an EMBL/GenBank/DDBJ whole genome shotgun (WGS) entry which is preliminary data.</text>
</comment>
<dbReference type="AlphaFoldDB" id="A0AAP2DJY5"/>
<evidence type="ECO:0000313" key="1">
    <source>
        <dbReference type="EMBL" id="MBT1696748.1"/>
    </source>
</evidence>
<gene>
    <name evidence="1" type="ORF">KK083_07675</name>
</gene>
<name>A0AAP2DJY5_9BACT</name>
<organism evidence="1 2">
    <name type="scientific">Chryseosolibacter histidini</name>
    <dbReference type="NCBI Taxonomy" id="2782349"/>
    <lineage>
        <taxon>Bacteria</taxon>
        <taxon>Pseudomonadati</taxon>
        <taxon>Bacteroidota</taxon>
        <taxon>Cytophagia</taxon>
        <taxon>Cytophagales</taxon>
        <taxon>Chryseotaleaceae</taxon>
        <taxon>Chryseosolibacter</taxon>
    </lineage>
</organism>
<accession>A0AAP2DJY5</accession>
<keyword evidence="2" id="KW-1185">Reference proteome</keyword>